<gene>
    <name evidence="2" type="ORF">KK1_037044</name>
</gene>
<dbReference type="Gramene" id="C.cajan_36104.t">
    <property type="protein sequence ID" value="C.cajan_36104.t.cds1"/>
    <property type="gene ID" value="C.cajan_36104"/>
</dbReference>
<dbReference type="OMA" id="HMVRTRE"/>
<evidence type="ECO:0000259" key="1">
    <source>
        <dbReference type="Pfam" id="PF22936"/>
    </source>
</evidence>
<feature type="non-terminal residue" evidence="2">
    <location>
        <position position="1"/>
    </location>
</feature>
<sequence>WILDSGATDHMTPFTSLFSSYSKTNAKQFIIVANRDNMPIIGSGGIQLESSIVLNNVLHVPKLANSLISIQKFTTNLNCSVTFYHSHCSFQDLATGMTILITKEQGGLYFLKQERNDDKNKESTSNHHAKTNIWVTSQIWLQNKKLGHPSFSLIKSLFPHLFTKISF</sequence>
<dbReference type="EMBL" id="KQ483764">
    <property type="protein sequence ID" value="KYP41562.1"/>
    <property type="molecule type" value="Genomic_DNA"/>
</dbReference>
<dbReference type="AlphaFoldDB" id="A0A151RG33"/>
<reference evidence="2" key="1">
    <citation type="journal article" date="2012" name="Nat. Biotechnol.">
        <title>Draft genome sequence of pigeonpea (Cajanus cajan), an orphan legume crop of resource-poor farmers.</title>
        <authorList>
            <person name="Varshney R.K."/>
            <person name="Chen W."/>
            <person name="Li Y."/>
            <person name="Bharti A.K."/>
            <person name="Saxena R.K."/>
            <person name="Schlueter J.A."/>
            <person name="Donoghue M.T."/>
            <person name="Azam S."/>
            <person name="Fan G."/>
            <person name="Whaley A.M."/>
            <person name="Farmer A.D."/>
            <person name="Sheridan J."/>
            <person name="Iwata A."/>
            <person name="Tuteja R."/>
            <person name="Penmetsa R.V."/>
            <person name="Wu W."/>
            <person name="Upadhyaya H.D."/>
            <person name="Yang S.P."/>
            <person name="Shah T."/>
            <person name="Saxena K.B."/>
            <person name="Michael T."/>
            <person name="McCombie W.R."/>
            <person name="Yang B."/>
            <person name="Zhang G."/>
            <person name="Yang H."/>
            <person name="Wang J."/>
            <person name="Spillane C."/>
            <person name="Cook D.R."/>
            <person name="May G.D."/>
            <person name="Xu X."/>
            <person name="Jackson S.A."/>
        </authorList>
    </citation>
    <scope>NUCLEOTIDE SEQUENCE [LARGE SCALE GENOMIC DNA]</scope>
</reference>
<name>A0A151RG33_CAJCA</name>
<accession>A0A151RG33</accession>
<feature type="domain" description="Retrovirus-related Pol polyprotein from transposon TNT 1-94-like beta-barrel" evidence="1">
    <location>
        <begin position="1"/>
        <end position="75"/>
    </location>
</feature>
<organism evidence="2 3">
    <name type="scientific">Cajanus cajan</name>
    <name type="common">Pigeon pea</name>
    <name type="synonym">Cajanus indicus</name>
    <dbReference type="NCBI Taxonomy" id="3821"/>
    <lineage>
        <taxon>Eukaryota</taxon>
        <taxon>Viridiplantae</taxon>
        <taxon>Streptophyta</taxon>
        <taxon>Embryophyta</taxon>
        <taxon>Tracheophyta</taxon>
        <taxon>Spermatophyta</taxon>
        <taxon>Magnoliopsida</taxon>
        <taxon>eudicotyledons</taxon>
        <taxon>Gunneridae</taxon>
        <taxon>Pentapetalae</taxon>
        <taxon>rosids</taxon>
        <taxon>fabids</taxon>
        <taxon>Fabales</taxon>
        <taxon>Fabaceae</taxon>
        <taxon>Papilionoideae</taxon>
        <taxon>50 kb inversion clade</taxon>
        <taxon>NPAAA clade</taxon>
        <taxon>indigoferoid/millettioid clade</taxon>
        <taxon>Phaseoleae</taxon>
        <taxon>Cajanus</taxon>
    </lineage>
</organism>
<dbReference type="Proteomes" id="UP000075243">
    <property type="component" value="Unassembled WGS sequence"/>
</dbReference>
<proteinExistence type="predicted"/>
<keyword evidence="3" id="KW-1185">Reference proteome</keyword>
<protein>
    <submittedName>
        <fullName evidence="2">Transposon Ty5-1 protein YCL075W family</fullName>
    </submittedName>
</protein>
<dbReference type="Pfam" id="PF22936">
    <property type="entry name" value="Pol_BBD"/>
    <property type="match status" value="1"/>
</dbReference>
<dbReference type="InterPro" id="IPR054722">
    <property type="entry name" value="PolX-like_BBD"/>
</dbReference>
<evidence type="ECO:0000313" key="3">
    <source>
        <dbReference type="Proteomes" id="UP000075243"/>
    </source>
</evidence>
<evidence type="ECO:0000313" key="2">
    <source>
        <dbReference type="EMBL" id="KYP41562.1"/>
    </source>
</evidence>